<dbReference type="PANTHER" id="PTHR23232:SF117">
    <property type="entry name" value="KRAB DOMAIN-CONTAINING PROTEIN"/>
    <property type="match status" value="1"/>
</dbReference>
<organism evidence="2 3">
    <name type="scientific">Phascolarctos cinereus</name>
    <name type="common">Koala</name>
    <dbReference type="NCBI Taxonomy" id="38626"/>
    <lineage>
        <taxon>Eukaryota</taxon>
        <taxon>Metazoa</taxon>
        <taxon>Chordata</taxon>
        <taxon>Craniata</taxon>
        <taxon>Vertebrata</taxon>
        <taxon>Euteleostomi</taxon>
        <taxon>Mammalia</taxon>
        <taxon>Metatheria</taxon>
        <taxon>Diprotodontia</taxon>
        <taxon>Phascolarctidae</taxon>
        <taxon>Phascolarctos</taxon>
    </lineage>
</organism>
<dbReference type="CDD" id="cd07765">
    <property type="entry name" value="KRAB_A-box"/>
    <property type="match status" value="1"/>
</dbReference>
<dbReference type="PROSITE" id="PS50805">
    <property type="entry name" value="KRAB"/>
    <property type="match status" value="1"/>
</dbReference>
<dbReference type="Pfam" id="PF01352">
    <property type="entry name" value="KRAB"/>
    <property type="match status" value="1"/>
</dbReference>
<dbReference type="SMART" id="SM00349">
    <property type="entry name" value="KRAB"/>
    <property type="match status" value="1"/>
</dbReference>
<name>A0A6P5JJW6_PHACI</name>
<evidence type="ECO:0000313" key="2">
    <source>
        <dbReference type="Proteomes" id="UP000515140"/>
    </source>
</evidence>
<proteinExistence type="predicted"/>
<dbReference type="SUPFAM" id="SSF109640">
    <property type="entry name" value="KRAB domain (Kruppel-associated box)"/>
    <property type="match status" value="1"/>
</dbReference>
<dbReference type="GO" id="GO:0006355">
    <property type="term" value="P:regulation of DNA-templated transcription"/>
    <property type="evidence" value="ECO:0007669"/>
    <property type="project" value="InterPro"/>
</dbReference>
<accession>A0A6P5JJW6</accession>
<dbReference type="InterPro" id="IPR036051">
    <property type="entry name" value="KRAB_dom_sf"/>
</dbReference>
<dbReference type="PANTHER" id="PTHR23232">
    <property type="entry name" value="KRAB DOMAIN C2H2 ZINC FINGER"/>
    <property type="match status" value="1"/>
</dbReference>
<dbReference type="InParanoid" id="A0A6P5JJW6"/>
<evidence type="ECO:0000259" key="1">
    <source>
        <dbReference type="PROSITE" id="PS50805"/>
    </source>
</evidence>
<keyword evidence="2" id="KW-1185">Reference proteome</keyword>
<dbReference type="InterPro" id="IPR050169">
    <property type="entry name" value="Krueppel_C2H2_ZnF"/>
</dbReference>
<dbReference type="Gene3D" id="6.10.140.140">
    <property type="match status" value="1"/>
</dbReference>
<dbReference type="Proteomes" id="UP000515140">
    <property type="component" value="Unplaced"/>
</dbReference>
<feature type="domain" description="KRAB" evidence="1">
    <location>
        <begin position="15"/>
        <end position="119"/>
    </location>
</feature>
<sequence length="128" mass="14163">MAPVFLTAQAPPRSMTLQDVAVDFTPEEWGHLDPSQKELYRDVMLENYTSLVCLGERYFLGGAGDFQLDGVDVGVLAPILLSLLNSPGFADTKPNVINQLEQRERPWMLKGDVPASLCPEHSFIKTEG</sequence>
<dbReference type="InterPro" id="IPR001909">
    <property type="entry name" value="KRAB"/>
</dbReference>
<reference evidence="3" key="1">
    <citation type="submission" date="2025-08" db="UniProtKB">
        <authorList>
            <consortium name="RefSeq"/>
        </authorList>
    </citation>
    <scope>IDENTIFICATION</scope>
    <source>
        <tissue evidence="3">Spleen</tissue>
    </source>
</reference>
<gene>
    <name evidence="3" type="primary">LOC110202591</name>
</gene>
<protein>
    <submittedName>
        <fullName evidence="3">Zinc finger protein 90 homolog</fullName>
    </submittedName>
</protein>
<dbReference type="AlphaFoldDB" id="A0A6P5JJW6"/>
<evidence type="ECO:0000313" key="3">
    <source>
        <dbReference type="RefSeq" id="XP_020834490.1"/>
    </source>
</evidence>
<dbReference type="RefSeq" id="XP_020834490.1">
    <property type="nucleotide sequence ID" value="XM_020978831.1"/>
</dbReference>
<feature type="non-terminal residue" evidence="3">
    <location>
        <position position="128"/>
    </location>
</feature>
<dbReference type="GeneID" id="110202591"/>
<dbReference type="KEGG" id="pcw:110202591"/>